<feature type="region of interest" description="Disordered" evidence="6">
    <location>
        <begin position="1"/>
        <end position="55"/>
    </location>
</feature>
<keyword evidence="4 7" id="KW-1133">Transmembrane helix</keyword>
<feature type="transmembrane region" description="Helical" evidence="7">
    <location>
        <begin position="204"/>
        <end position="222"/>
    </location>
</feature>
<accession>A0A9P6K4V2</accession>
<evidence type="ECO:0000313" key="9">
    <source>
        <dbReference type="EMBL" id="KAF9546438.1"/>
    </source>
</evidence>
<dbReference type="Pfam" id="PF02656">
    <property type="entry name" value="DUF202"/>
    <property type="match status" value="1"/>
</dbReference>
<dbReference type="Proteomes" id="UP000723463">
    <property type="component" value="Unassembled WGS sequence"/>
</dbReference>
<evidence type="ECO:0000256" key="6">
    <source>
        <dbReference type="SAM" id="MobiDB-lite"/>
    </source>
</evidence>
<keyword evidence="2" id="KW-1003">Cell membrane</keyword>
<feature type="compositionally biased region" description="Polar residues" evidence="6">
    <location>
        <begin position="15"/>
        <end position="43"/>
    </location>
</feature>
<keyword evidence="3 7" id="KW-0812">Transmembrane</keyword>
<name>A0A9P6K4V2_9FUNG</name>
<gene>
    <name evidence="9" type="ORF">EC957_009787</name>
</gene>
<reference evidence="9" key="1">
    <citation type="journal article" date="2020" name="Fungal Divers.">
        <title>Resolving the Mortierellaceae phylogeny through synthesis of multi-gene phylogenetics and phylogenomics.</title>
        <authorList>
            <person name="Vandepol N."/>
            <person name="Liber J."/>
            <person name="Desiro A."/>
            <person name="Na H."/>
            <person name="Kennedy M."/>
            <person name="Barry K."/>
            <person name="Grigoriev I.V."/>
            <person name="Miller A.N."/>
            <person name="O'Donnell K."/>
            <person name="Stajich J.E."/>
            <person name="Bonito G."/>
        </authorList>
    </citation>
    <scope>NUCLEOTIDE SEQUENCE</scope>
    <source>
        <strain evidence="9">NRRL 2591</strain>
    </source>
</reference>
<dbReference type="InterPro" id="IPR003807">
    <property type="entry name" value="DUF202"/>
</dbReference>
<comment type="caution">
    <text evidence="9">The sequence shown here is derived from an EMBL/GenBank/DDBJ whole genome shotgun (WGS) entry which is preliminary data.</text>
</comment>
<evidence type="ECO:0000259" key="8">
    <source>
        <dbReference type="Pfam" id="PF02656"/>
    </source>
</evidence>
<organism evidence="9 10">
    <name type="scientific">Mortierella hygrophila</name>
    <dbReference type="NCBI Taxonomy" id="979708"/>
    <lineage>
        <taxon>Eukaryota</taxon>
        <taxon>Fungi</taxon>
        <taxon>Fungi incertae sedis</taxon>
        <taxon>Mucoromycota</taxon>
        <taxon>Mortierellomycotina</taxon>
        <taxon>Mortierellomycetes</taxon>
        <taxon>Mortierellales</taxon>
        <taxon>Mortierellaceae</taxon>
        <taxon>Mortierella</taxon>
    </lineage>
</organism>
<feature type="transmembrane region" description="Helical" evidence="7">
    <location>
        <begin position="242"/>
        <end position="264"/>
    </location>
</feature>
<dbReference type="InterPro" id="IPR052053">
    <property type="entry name" value="IM_YidH-like"/>
</dbReference>
<feature type="compositionally biased region" description="Basic and acidic residues" evidence="6">
    <location>
        <begin position="1"/>
        <end position="10"/>
    </location>
</feature>
<feature type="transmembrane region" description="Helical" evidence="7">
    <location>
        <begin position="162"/>
        <end position="183"/>
    </location>
</feature>
<dbReference type="AlphaFoldDB" id="A0A9P6K4V2"/>
<evidence type="ECO:0000256" key="5">
    <source>
        <dbReference type="ARBA" id="ARBA00023136"/>
    </source>
</evidence>
<evidence type="ECO:0000256" key="2">
    <source>
        <dbReference type="ARBA" id="ARBA00022475"/>
    </source>
</evidence>
<dbReference type="GO" id="GO:0005886">
    <property type="term" value="C:plasma membrane"/>
    <property type="evidence" value="ECO:0007669"/>
    <property type="project" value="UniProtKB-SubCell"/>
</dbReference>
<comment type="subcellular location">
    <subcellularLocation>
        <location evidence="1">Cell membrane</location>
        <topology evidence="1">Multi-pass membrane protein</topology>
    </subcellularLocation>
</comment>
<feature type="domain" description="DUF202" evidence="8">
    <location>
        <begin position="153"/>
        <end position="229"/>
    </location>
</feature>
<feature type="region of interest" description="Disordered" evidence="6">
    <location>
        <begin position="72"/>
        <end position="123"/>
    </location>
</feature>
<protein>
    <recommendedName>
        <fullName evidence="8">DUF202 domain-containing protein</fullName>
    </recommendedName>
</protein>
<keyword evidence="5 7" id="KW-0472">Membrane</keyword>
<dbReference type="PANTHER" id="PTHR34187:SF2">
    <property type="entry name" value="DUF202 DOMAIN-CONTAINING PROTEIN"/>
    <property type="match status" value="1"/>
</dbReference>
<evidence type="ECO:0000256" key="7">
    <source>
        <dbReference type="SAM" id="Phobius"/>
    </source>
</evidence>
<proteinExistence type="predicted"/>
<evidence type="ECO:0000256" key="3">
    <source>
        <dbReference type="ARBA" id="ARBA00022692"/>
    </source>
</evidence>
<evidence type="ECO:0000313" key="10">
    <source>
        <dbReference type="Proteomes" id="UP000723463"/>
    </source>
</evidence>
<keyword evidence="10" id="KW-1185">Reference proteome</keyword>
<feature type="compositionally biased region" description="Low complexity" evidence="6">
    <location>
        <begin position="82"/>
        <end position="98"/>
    </location>
</feature>
<dbReference type="PANTHER" id="PTHR34187">
    <property type="entry name" value="FGR18P"/>
    <property type="match status" value="1"/>
</dbReference>
<evidence type="ECO:0000256" key="4">
    <source>
        <dbReference type="ARBA" id="ARBA00022989"/>
    </source>
</evidence>
<evidence type="ECO:0000256" key="1">
    <source>
        <dbReference type="ARBA" id="ARBA00004651"/>
    </source>
</evidence>
<sequence length="269" mass="29270">MPDTHLHPFDPESPSVLTNTMTTTPSPLSPGSITFQETSTNKESAIPVDHSSSGTTSILRKRSEFKQPIAVSPSDVTALPQSNNATSNASSTGATKASLTRRISGPGGRFQTDEDEDEDETPRWTTRVSNFLQKVYADYSPSLTLENKGSIARDHLANERTYLAWLRTSLSLITVGVAVTQLFRLQTSDPAHANQLIRVSEMGRPLGGSFIALGMLFLWLGTSRYFHNQSVLSYGQFPASRGSVILATVTVLAILIACFIIVLLQERPS</sequence>
<dbReference type="EMBL" id="JAAAXW010000056">
    <property type="protein sequence ID" value="KAF9546438.1"/>
    <property type="molecule type" value="Genomic_DNA"/>
</dbReference>